<protein>
    <submittedName>
        <fullName evidence="1">Uncharacterized protein</fullName>
    </submittedName>
</protein>
<reference evidence="1 2" key="2">
    <citation type="journal article" date="2011" name="J. Bacteriol.">
        <title>Complete genome sequence of a carbon monoxide-utilizing acetogen, Eubacterium limosum KIST612.</title>
        <authorList>
            <person name="Roh H."/>
            <person name="Ko H.J."/>
            <person name="Kim D."/>
            <person name="Choi D.G."/>
            <person name="Park S."/>
            <person name="Kim S."/>
            <person name="Chang I.S."/>
            <person name="Choi I.G."/>
        </authorList>
    </citation>
    <scope>NUCLEOTIDE SEQUENCE [LARGE SCALE GENOMIC DNA]</scope>
    <source>
        <strain evidence="1 2">KIST612</strain>
    </source>
</reference>
<dbReference type="KEGG" id="elm:ELI_3628"/>
<proteinExistence type="predicted"/>
<accession>E3GG44</accession>
<dbReference type="EMBL" id="CP002273">
    <property type="protein sequence ID" value="ADO38584.1"/>
    <property type="molecule type" value="Genomic_DNA"/>
</dbReference>
<evidence type="ECO:0000313" key="2">
    <source>
        <dbReference type="Proteomes" id="UP000006873"/>
    </source>
</evidence>
<dbReference type="Proteomes" id="UP000006873">
    <property type="component" value="Chromosome"/>
</dbReference>
<organism evidence="1 2">
    <name type="scientific">Eubacterium callanderi</name>
    <dbReference type="NCBI Taxonomy" id="53442"/>
    <lineage>
        <taxon>Bacteria</taxon>
        <taxon>Bacillati</taxon>
        <taxon>Bacillota</taxon>
        <taxon>Clostridia</taxon>
        <taxon>Eubacteriales</taxon>
        <taxon>Eubacteriaceae</taxon>
        <taxon>Eubacterium</taxon>
    </lineage>
</organism>
<name>E3GG44_9FIRM</name>
<keyword evidence="2" id="KW-1185">Reference proteome</keyword>
<evidence type="ECO:0000313" key="1">
    <source>
        <dbReference type="EMBL" id="ADO38584.1"/>
    </source>
</evidence>
<gene>
    <name evidence="1" type="ordered locus">ELI_3628</name>
</gene>
<dbReference type="HOGENOM" id="CLU_2972675_0_0_9"/>
<reference key="1">
    <citation type="submission" date="2010-09" db="EMBL/GenBank/DDBJ databases">
        <authorList>
            <person name="Roh H."/>
            <person name="Ko H.-J."/>
            <person name="Kim D."/>
            <person name="Choi D.G."/>
            <person name="Park S."/>
            <person name="Kim S."/>
            <person name="Kim K.H."/>
            <person name="Chang I.S."/>
            <person name="Choi I.-G."/>
        </authorList>
    </citation>
    <scope>NUCLEOTIDE SEQUENCE</scope>
    <source>
        <strain>KIST612</strain>
    </source>
</reference>
<sequence length="58" mass="7057">MLRKLRGRGAFLFWNILFLHSKRPISKIIFENGFFILDFLQKAYYNKNTTGKTTYQYF</sequence>
<dbReference type="AlphaFoldDB" id="E3GG44"/>